<dbReference type="GO" id="GO:0016791">
    <property type="term" value="F:phosphatase activity"/>
    <property type="evidence" value="ECO:0007669"/>
    <property type="project" value="UniProtKB-ARBA"/>
</dbReference>
<dbReference type="STRING" id="525919.Apre_0762"/>
<dbReference type="RefSeq" id="WP_015777693.1">
    <property type="nucleotide sequence ID" value="NC_013171.1"/>
</dbReference>
<dbReference type="AlphaFoldDB" id="C7RH29"/>
<dbReference type="Proteomes" id="UP000002294">
    <property type="component" value="Chromosome"/>
</dbReference>
<proteinExistence type="predicted"/>
<dbReference type="OrthoDB" id="9781413at2"/>
<dbReference type="InterPro" id="IPR000150">
    <property type="entry name" value="Cof"/>
</dbReference>
<dbReference type="InterPro" id="IPR023214">
    <property type="entry name" value="HAD_sf"/>
</dbReference>
<name>C7RH29_ANAPD</name>
<dbReference type="GO" id="GO:0005829">
    <property type="term" value="C:cytosol"/>
    <property type="evidence" value="ECO:0007669"/>
    <property type="project" value="TreeGrafter"/>
</dbReference>
<dbReference type="NCBIfam" id="TIGR01484">
    <property type="entry name" value="HAD-SF-IIB"/>
    <property type="match status" value="1"/>
</dbReference>
<keyword evidence="2" id="KW-1185">Reference proteome</keyword>
<dbReference type="InterPro" id="IPR006379">
    <property type="entry name" value="HAD-SF_hydro_IIB"/>
</dbReference>
<dbReference type="GO" id="GO:0000287">
    <property type="term" value="F:magnesium ion binding"/>
    <property type="evidence" value="ECO:0007669"/>
    <property type="project" value="TreeGrafter"/>
</dbReference>
<organism evidence="1 2">
    <name type="scientific">Anaerococcus prevotii (strain ATCC 9321 / DSM 20548 / JCM 6508 / NCTC 11806 / PC1)</name>
    <name type="common">Peptostreptococcus prevotii</name>
    <name type="synonym">Peptococcus prevotii</name>
    <dbReference type="NCBI Taxonomy" id="525919"/>
    <lineage>
        <taxon>Bacteria</taxon>
        <taxon>Bacillati</taxon>
        <taxon>Bacillota</taxon>
        <taxon>Tissierellia</taxon>
        <taxon>Tissierellales</taxon>
        <taxon>Peptoniphilaceae</taxon>
        <taxon>Anaerococcus</taxon>
    </lineage>
</organism>
<dbReference type="HOGENOM" id="CLU_044146_0_1_9"/>
<dbReference type="NCBIfam" id="TIGR00099">
    <property type="entry name" value="Cof-subfamily"/>
    <property type="match status" value="1"/>
</dbReference>
<accession>C7RH29</accession>
<protein>
    <submittedName>
        <fullName evidence="1">Cof-like hydrolase</fullName>
    </submittedName>
</protein>
<dbReference type="eggNOG" id="COG0561">
    <property type="taxonomic scope" value="Bacteria"/>
</dbReference>
<dbReference type="PANTHER" id="PTHR10000">
    <property type="entry name" value="PHOSPHOSERINE PHOSPHATASE"/>
    <property type="match status" value="1"/>
</dbReference>
<dbReference type="SFLD" id="SFLDS00003">
    <property type="entry name" value="Haloacid_Dehalogenase"/>
    <property type="match status" value="1"/>
</dbReference>
<dbReference type="Pfam" id="PF08282">
    <property type="entry name" value="Hydrolase_3"/>
    <property type="match status" value="1"/>
</dbReference>
<dbReference type="Gene3D" id="3.40.50.1000">
    <property type="entry name" value="HAD superfamily/HAD-like"/>
    <property type="match status" value="1"/>
</dbReference>
<evidence type="ECO:0000313" key="2">
    <source>
        <dbReference type="Proteomes" id="UP000002294"/>
    </source>
</evidence>
<dbReference type="EMBL" id="CP001708">
    <property type="protein sequence ID" value="ACV28790.1"/>
    <property type="molecule type" value="Genomic_DNA"/>
</dbReference>
<dbReference type="KEGG" id="apr:Apre_0762"/>
<dbReference type="SFLD" id="SFLDG01140">
    <property type="entry name" value="C2.B:_Phosphomannomutase_and_P"/>
    <property type="match status" value="1"/>
</dbReference>
<dbReference type="Gene3D" id="3.30.1240.10">
    <property type="match status" value="1"/>
</dbReference>
<sequence length="277" mass="31123">MIRIFALDMDGTLLDSNSKLSEDNIKALRDLESTGVRVVLASGRVFKSVLYFASKISSDPCVIANNGAILGSDYNNLFFENPIDDEYLDRLYDLALENGLDFHFYDLDTYYSNKLKIEKLDHLRKENDNEYTTNILISDDPLRELRAKNHKAYKFQINKTNDHPLGSEGISKLVRDEFSDSLYMTSSFGGVLELMSKGVSKFDTLLALADKIGFTRENIAAIGDGLNDLEMIKGSKLSFAMGNGREELKEIASHIVSDNNSGAIREACEIIKEYNRV</sequence>
<dbReference type="SUPFAM" id="SSF56784">
    <property type="entry name" value="HAD-like"/>
    <property type="match status" value="1"/>
</dbReference>
<dbReference type="InterPro" id="IPR036412">
    <property type="entry name" value="HAD-like_sf"/>
</dbReference>
<dbReference type="PANTHER" id="PTHR10000:SF8">
    <property type="entry name" value="HAD SUPERFAMILY HYDROLASE-LIKE, TYPE 3"/>
    <property type="match status" value="1"/>
</dbReference>
<reference evidence="1 2" key="1">
    <citation type="journal article" date="2009" name="Stand. Genomic Sci.">
        <title>Complete genome sequence of Anaerococcus prevotii type strain (PC1).</title>
        <authorList>
            <person name="Labutti K."/>
            <person name="Pukall R."/>
            <person name="Steenblock K."/>
            <person name="Glavina Del Rio T."/>
            <person name="Tice H."/>
            <person name="Copeland A."/>
            <person name="Cheng J.F."/>
            <person name="Lucas S."/>
            <person name="Chen F."/>
            <person name="Nolan M."/>
            <person name="Bruce D."/>
            <person name="Goodwin L."/>
            <person name="Pitluck S."/>
            <person name="Ivanova N."/>
            <person name="Mavromatis K."/>
            <person name="Ovchinnikova G."/>
            <person name="Pati A."/>
            <person name="Chen A."/>
            <person name="Palaniappan K."/>
            <person name="Land M."/>
            <person name="Hauser L."/>
            <person name="Chang Y.J."/>
            <person name="Jeffries C.D."/>
            <person name="Chain P."/>
            <person name="Saunders E."/>
            <person name="Brettin T."/>
            <person name="Detter J.C."/>
            <person name="Han C."/>
            <person name="Goker M."/>
            <person name="Bristow J."/>
            <person name="Eisen J.A."/>
            <person name="Markowitz V."/>
            <person name="Hugenholtz P."/>
            <person name="Kyrpides N.C."/>
            <person name="Klenk H.P."/>
            <person name="Lapidus A."/>
        </authorList>
    </citation>
    <scope>NUCLEOTIDE SEQUENCE [LARGE SCALE GENOMIC DNA]</scope>
    <source>
        <strain evidence="2">ATCC 9321 / DSM 20548 / JCM 6508 / NCTC 11806 / PC1</strain>
    </source>
</reference>
<evidence type="ECO:0000313" key="1">
    <source>
        <dbReference type="EMBL" id="ACV28790.1"/>
    </source>
</evidence>
<gene>
    <name evidence="1" type="ordered locus">Apre_0762</name>
</gene>